<comment type="caution">
    <text evidence="1">The sequence shown here is derived from an EMBL/GenBank/DDBJ whole genome shotgun (WGS) entry which is preliminary data.</text>
</comment>
<proteinExistence type="predicted"/>
<protein>
    <submittedName>
        <fullName evidence="1">Uncharacterized protein</fullName>
    </submittedName>
</protein>
<sequence length="668" mass="79807">MQFQQQYQTQTIIEQLIKENDSDLLKLLLTDSFMSYCRNTDPYAIEFICNNVDKMLNILFVDYNLIPKEQLEQQSELINNIWEIIELNLEPILKQIENYWSIIFDLRWKQLVPDTQWGIAYKLLNIVKERDPQILNDFSNQSDFLVSFLPYLKIHSVSQILVAFFEIGFHQQQLDFLKKGLELFKQNDILSVINFTYIVHEIMTRILIHQLIEYILNEEFLKVMFDIIEQDEGNPIILKSAAHMISLISNYYTIQMQQIDFDDPDCEELIAVFKETSFFANFDIQKIHQIFKKQFSKKKVRLFIIKLIEIVENLVRITDLQLWDRIADSNIMESIFELVNHFKVADIFRTYVENMIIYIFDKALNDSHPFWAYYLISRYRLQNKNIGFLDRLIYQFQVNLEWKLSDHSQYQPYEAILKEIDDELKISKIWNIQKRLFINQEEKNKIKLGEDSSTIKTDSELREQEIEQLSILEDERICKGKSAQEIISGYKKYSTPSQLFQEVQLTVFDDVSISKNEAEFDFQSNSEDNDKINSQTLEFSGDRLDIQRDERVMQYQNKNNLDIQKKNSDRMSTSLQYDDRKIKNLSSSLQSFDDINQNFLFFKRKKLKRENKNLKEFKIEILKNTKVLKKQDNSILKVDEIDFQSNLKLELKDQIDPQQEKQQNSQIK</sequence>
<reference evidence="1" key="1">
    <citation type="submission" date="2021-01" db="EMBL/GenBank/DDBJ databases">
        <authorList>
            <consortium name="Genoscope - CEA"/>
            <person name="William W."/>
        </authorList>
    </citation>
    <scope>NUCLEOTIDE SEQUENCE</scope>
</reference>
<dbReference type="Proteomes" id="UP000692954">
    <property type="component" value="Unassembled WGS sequence"/>
</dbReference>
<dbReference type="AlphaFoldDB" id="A0A8S1LGF2"/>
<evidence type="ECO:0000313" key="1">
    <source>
        <dbReference type="EMBL" id="CAD8066830.1"/>
    </source>
</evidence>
<evidence type="ECO:0000313" key="2">
    <source>
        <dbReference type="Proteomes" id="UP000692954"/>
    </source>
</evidence>
<dbReference type="EMBL" id="CAJJDN010000022">
    <property type="protein sequence ID" value="CAD8066830.1"/>
    <property type="molecule type" value="Genomic_DNA"/>
</dbReference>
<name>A0A8S1LGF2_9CILI</name>
<dbReference type="OrthoDB" id="307923at2759"/>
<organism evidence="1 2">
    <name type="scientific">Paramecium sonneborni</name>
    <dbReference type="NCBI Taxonomy" id="65129"/>
    <lineage>
        <taxon>Eukaryota</taxon>
        <taxon>Sar</taxon>
        <taxon>Alveolata</taxon>
        <taxon>Ciliophora</taxon>
        <taxon>Intramacronucleata</taxon>
        <taxon>Oligohymenophorea</taxon>
        <taxon>Peniculida</taxon>
        <taxon>Parameciidae</taxon>
        <taxon>Paramecium</taxon>
    </lineage>
</organism>
<gene>
    <name evidence="1" type="ORF">PSON_ATCC_30995.1.T0220110</name>
</gene>
<accession>A0A8S1LGF2</accession>
<keyword evidence="2" id="KW-1185">Reference proteome</keyword>